<evidence type="ECO:0000256" key="1">
    <source>
        <dbReference type="ARBA" id="ARBA00004123"/>
    </source>
</evidence>
<dbReference type="CDD" id="cd12148">
    <property type="entry name" value="fungal_TF_MHR"/>
    <property type="match status" value="1"/>
</dbReference>
<accession>A0A9W6ECC1</accession>
<dbReference type="PANTHER" id="PTHR31001:SF40">
    <property type="entry name" value="ZN(II)2CYS6 TRANSCRIPTION FACTOR (EUROFUNG)"/>
    <property type="match status" value="1"/>
</dbReference>
<evidence type="ECO:0000313" key="6">
    <source>
        <dbReference type="Proteomes" id="UP001144191"/>
    </source>
</evidence>
<dbReference type="GO" id="GO:0005634">
    <property type="term" value="C:nucleus"/>
    <property type="evidence" value="ECO:0007669"/>
    <property type="project" value="UniProtKB-SubCell"/>
</dbReference>
<evidence type="ECO:0008006" key="7">
    <source>
        <dbReference type="Google" id="ProtNLM"/>
    </source>
</evidence>
<comment type="subcellular location">
    <subcellularLocation>
        <location evidence="1">Nucleus</location>
    </subcellularLocation>
</comment>
<keyword evidence="4" id="KW-0539">Nucleus</keyword>
<dbReference type="InterPro" id="IPR050613">
    <property type="entry name" value="Sec_Metabolite_Reg"/>
</dbReference>
<gene>
    <name evidence="5" type="ORF">AnigIFM63604_011056</name>
</gene>
<dbReference type="EMBL" id="BRPB01000086">
    <property type="protein sequence ID" value="GLA53754.1"/>
    <property type="molecule type" value="Genomic_DNA"/>
</dbReference>
<proteinExistence type="predicted"/>
<reference evidence="5" key="1">
    <citation type="submission" date="2022-07" db="EMBL/GenBank/DDBJ databases">
        <title>Taxonomy of Aspergillus series Nigri: significant species reduction supported by multi-species coalescent approaches.</title>
        <authorList>
            <person name="Bian C."/>
            <person name="Kusuya Y."/>
            <person name="Sklenar F."/>
            <person name="D'hooge E."/>
            <person name="Yaguchi T."/>
            <person name="Takahashi H."/>
            <person name="Hubka V."/>
        </authorList>
    </citation>
    <scope>NUCLEOTIDE SEQUENCE</scope>
    <source>
        <strain evidence="5">IFM 63604</strain>
    </source>
</reference>
<comment type="caution">
    <text evidence="5">The sequence shown here is derived from an EMBL/GenBank/DDBJ whole genome shotgun (WGS) entry which is preliminary data.</text>
</comment>
<evidence type="ECO:0000256" key="4">
    <source>
        <dbReference type="ARBA" id="ARBA00023242"/>
    </source>
</evidence>
<dbReference type="PANTHER" id="PTHR31001">
    <property type="entry name" value="UNCHARACTERIZED TRANSCRIPTIONAL REGULATORY PROTEIN"/>
    <property type="match status" value="1"/>
</dbReference>
<organism evidence="5 6">
    <name type="scientific">Aspergillus niger</name>
    <dbReference type="NCBI Taxonomy" id="5061"/>
    <lineage>
        <taxon>Eukaryota</taxon>
        <taxon>Fungi</taxon>
        <taxon>Dikarya</taxon>
        <taxon>Ascomycota</taxon>
        <taxon>Pezizomycotina</taxon>
        <taxon>Eurotiomycetes</taxon>
        <taxon>Eurotiomycetidae</taxon>
        <taxon>Eurotiales</taxon>
        <taxon>Aspergillaceae</taxon>
        <taxon>Aspergillus</taxon>
        <taxon>Aspergillus subgen. Circumdati</taxon>
    </lineage>
</organism>
<evidence type="ECO:0000256" key="2">
    <source>
        <dbReference type="ARBA" id="ARBA00023015"/>
    </source>
</evidence>
<sequence>MALNIGIALRCNIKAKPPNMGWIDSERRRRCWAGILMLHTYQAILFRDVNISLLLDMGSTMPADLNDEDIHDDAIGQAFSRPTQMSLVMFKLQLFQLSSRICNHLSSPSRHDEGHLMAFDEEIAREQVSWDAAFLIDGKPSLLDSSSFFYWCILQQYAHQLYLLLHRTFCRPLSGNPPRVQSQQKCILSGAALLEIHRQLYETPRLQPYRWYIYGMTSFCALHGAVALVSCLLMESCAVDPTPYKAAFNATVERFKVLQSRSSICAKSYSILSYLQ</sequence>
<evidence type="ECO:0000313" key="5">
    <source>
        <dbReference type="EMBL" id="GLA53754.1"/>
    </source>
</evidence>
<evidence type="ECO:0000256" key="3">
    <source>
        <dbReference type="ARBA" id="ARBA00023163"/>
    </source>
</evidence>
<dbReference type="AlphaFoldDB" id="A0A9W6ECC1"/>
<name>A0A9W6ECC1_ASPNG</name>
<keyword evidence="2" id="KW-0805">Transcription regulation</keyword>
<keyword evidence="3" id="KW-0804">Transcription</keyword>
<protein>
    <recommendedName>
        <fullName evidence="7">Transcription factor domain-containing protein</fullName>
    </recommendedName>
</protein>
<dbReference type="Proteomes" id="UP001144191">
    <property type="component" value="Unassembled WGS sequence"/>
</dbReference>